<proteinExistence type="inferred from homology"/>
<keyword evidence="2" id="KW-0378">Hydrolase</keyword>
<dbReference type="InterPro" id="IPR003697">
    <property type="entry name" value="Maf-like"/>
</dbReference>
<evidence type="ECO:0000256" key="2">
    <source>
        <dbReference type="ARBA" id="ARBA00022801"/>
    </source>
</evidence>
<dbReference type="InterPro" id="IPR029001">
    <property type="entry name" value="ITPase-like_fam"/>
</dbReference>
<dbReference type="FunCoup" id="A0A1B7NAM4">
    <property type="interactions" value="49"/>
</dbReference>
<dbReference type="InParanoid" id="A0A1B7NAM4"/>
<dbReference type="AlphaFoldDB" id="A0A1B7NAM4"/>
<evidence type="ECO:0000256" key="1">
    <source>
        <dbReference type="ARBA" id="ARBA00001968"/>
    </source>
</evidence>
<dbReference type="GO" id="GO:0047429">
    <property type="term" value="F:nucleoside triphosphate diphosphatase activity"/>
    <property type="evidence" value="ECO:0007669"/>
    <property type="project" value="InterPro"/>
</dbReference>
<evidence type="ECO:0000313" key="3">
    <source>
        <dbReference type="EMBL" id="OAX41899.1"/>
    </source>
</evidence>
<dbReference type="SUPFAM" id="SSF52972">
    <property type="entry name" value="ITPase-like"/>
    <property type="match status" value="1"/>
</dbReference>
<dbReference type="CDD" id="cd00555">
    <property type="entry name" value="Maf"/>
    <property type="match status" value="1"/>
</dbReference>
<dbReference type="EMBL" id="KV448168">
    <property type="protein sequence ID" value="OAX41899.1"/>
    <property type="molecule type" value="Genomic_DNA"/>
</dbReference>
<dbReference type="OrthoDB" id="10267058at2759"/>
<organism evidence="3 4">
    <name type="scientific">Rhizopogon vinicolor AM-OR11-026</name>
    <dbReference type="NCBI Taxonomy" id="1314800"/>
    <lineage>
        <taxon>Eukaryota</taxon>
        <taxon>Fungi</taxon>
        <taxon>Dikarya</taxon>
        <taxon>Basidiomycota</taxon>
        <taxon>Agaricomycotina</taxon>
        <taxon>Agaricomycetes</taxon>
        <taxon>Agaricomycetidae</taxon>
        <taxon>Boletales</taxon>
        <taxon>Suillineae</taxon>
        <taxon>Rhizopogonaceae</taxon>
        <taxon>Rhizopogon</taxon>
    </lineage>
</organism>
<gene>
    <name evidence="3" type="ORF">K503DRAFT_797593</name>
</gene>
<dbReference type="Proteomes" id="UP000092154">
    <property type="component" value="Unassembled WGS sequence"/>
</dbReference>
<evidence type="ECO:0000313" key="4">
    <source>
        <dbReference type="Proteomes" id="UP000092154"/>
    </source>
</evidence>
<dbReference type="STRING" id="1314800.A0A1B7NAM4"/>
<reference evidence="3 4" key="1">
    <citation type="submission" date="2016-06" db="EMBL/GenBank/DDBJ databases">
        <title>Comparative genomics of the ectomycorrhizal sister species Rhizopogon vinicolor and Rhizopogon vesiculosus (Basidiomycota: Boletales) reveals a divergence of the mating type B locus.</title>
        <authorList>
            <consortium name="DOE Joint Genome Institute"/>
            <person name="Mujic A.B."/>
            <person name="Kuo A."/>
            <person name="Tritt A."/>
            <person name="Lipzen A."/>
            <person name="Chen C."/>
            <person name="Johnson J."/>
            <person name="Sharma A."/>
            <person name="Barry K."/>
            <person name="Grigoriev I.V."/>
            <person name="Spatafora J.W."/>
        </authorList>
    </citation>
    <scope>NUCLEOTIDE SEQUENCE [LARGE SCALE GENOMIC DNA]</scope>
    <source>
        <strain evidence="3 4">AM-OR11-026</strain>
    </source>
</reference>
<dbReference type="PANTHER" id="PTHR43213">
    <property type="entry name" value="BIFUNCTIONAL DTTP/UTP PYROPHOSPHATASE/METHYLTRANSFERASE PROTEIN-RELATED"/>
    <property type="match status" value="1"/>
</dbReference>
<protein>
    <submittedName>
        <fullName evidence="3">Maf Ham1</fullName>
    </submittedName>
</protein>
<accession>A0A1B7NAM4</accession>
<dbReference type="PANTHER" id="PTHR43213:SF5">
    <property type="entry name" value="BIFUNCTIONAL DTTP_UTP PYROPHOSPHATASE_METHYLTRANSFERASE PROTEIN-RELATED"/>
    <property type="match status" value="1"/>
</dbReference>
<dbReference type="Pfam" id="PF02545">
    <property type="entry name" value="Maf"/>
    <property type="match status" value="1"/>
</dbReference>
<comment type="cofactor">
    <cofactor evidence="1">
        <name>a divalent metal cation</name>
        <dbReference type="ChEBI" id="CHEBI:60240"/>
    </cofactor>
</comment>
<dbReference type="Gene3D" id="3.90.950.10">
    <property type="match status" value="1"/>
</dbReference>
<sequence>MTHKHNAVLPTALKTPTTQKLTNKRVILASASPRRKEILQTLGLAPEVVPSIFPENLSLSSFEHIHEYPVATATQKAVEVYERLVAETPDDAPDLVIGADTVVFTHALPSTTMEMETGVRQELLEKPSSKEDNLRMLLDLNGGVCEVVTGVSLGAKIMISSTRLWMPISISVYPILSAPGYEIKSIDERTLVYFADNPLHVLKAYVDSLEGLDRAGGFAVQGLGNLLIRKIDGDFHNVVGFPGASFFKLLDMLVEEEVDFLAI</sequence>
<name>A0A1B7NAM4_9AGAM</name>
<dbReference type="HAMAP" id="MF_00528">
    <property type="entry name" value="Maf"/>
    <property type="match status" value="1"/>
</dbReference>
<keyword evidence="4" id="KW-1185">Reference proteome</keyword>